<evidence type="ECO:0000313" key="1">
    <source>
        <dbReference type="EMBL" id="RZC13597.1"/>
    </source>
</evidence>
<accession>A0A445KRM0</accession>
<dbReference type="AlphaFoldDB" id="A0A445KRM0"/>
<dbReference type="Proteomes" id="UP000289340">
    <property type="component" value="Chromosome 5"/>
</dbReference>
<reference evidence="1 2" key="1">
    <citation type="submission" date="2018-09" db="EMBL/GenBank/DDBJ databases">
        <title>A high-quality reference genome of wild soybean provides a powerful tool to mine soybean genomes.</title>
        <authorList>
            <person name="Xie M."/>
            <person name="Chung C.Y.L."/>
            <person name="Li M.-W."/>
            <person name="Wong F.-L."/>
            <person name="Chan T.-F."/>
            <person name="Lam H.-M."/>
        </authorList>
    </citation>
    <scope>NUCLEOTIDE SEQUENCE [LARGE SCALE GENOMIC DNA]</scope>
    <source>
        <strain evidence="2">cv. W05</strain>
        <tissue evidence="1">Hypocotyl of etiolated seedlings</tissue>
    </source>
</reference>
<comment type="caution">
    <text evidence="1">The sequence shown here is derived from an EMBL/GenBank/DDBJ whole genome shotgun (WGS) entry which is preliminary data.</text>
</comment>
<proteinExistence type="predicted"/>
<protein>
    <submittedName>
        <fullName evidence="1">Uncharacterized protein</fullName>
    </submittedName>
</protein>
<name>A0A445KRM0_GLYSO</name>
<gene>
    <name evidence="1" type="ORF">D0Y65_012947</name>
</gene>
<sequence>MRHLYSNFTREAQKPCLKNKHVFRHRQLQIMMMMETLCMSVITCMCRNSSLYCSLIYFCMR</sequence>
<keyword evidence="2" id="KW-1185">Reference proteome</keyword>
<dbReference type="EMBL" id="QZWG01000005">
    <property type="protein sequence ID" value="RZC13597.1"/>
    <property type="molecule type" value="Genomic_DNA"/>
</dbReference>
<evidence type="ECO:0000313" key="2">
    <source>
        <dbReference type="Proteomes" id="UP000289340"/>
    </source>
</evidence>
<organism evidence="1 2">
    <name type="scientific">Glycine soja</name>
    <name type="common">Wild soybean</name>
    <dbReference type="NCBI Taxonomy" id="3848"/>
    <lineage>
        <taxon>Eukaryota</taxon>
        <taxon>Viridiplantae</taxon>
        <taxon>Streptophyta</taxon>
        <taxon>Embryophyta</taxon>
        <taxon>Tracheophyta</taxon>
        <taxon>Spermatophyta</taxon>
        <taxon>Magnoliopsida</taxon>
        <taxon>eudicotyledons</taxon>
        <taxon>Gunneridae</taxon>
        <taxon>Pentapetalae</taxon>
        <taxon>rosids</taxon>
        <taxon>fabids</taxon>
        <taxon>Fabales</taxon>
        <taxon>Fabaceae</taxon>
        <taxon>Papilionoideae</taxon>
        <taxon>50 kb inversion clade</taxon>
        <taxon>NPAAA clade</taxon>
        <taxon>indigoferoid/millettioid clade</taxon>
        <taxon>Phaseoleae</taxon>
        <taxon>Glycine</taxon>
        <taxon>Glycine subgen. Soja</taxon>
    </lineage>
</organism>